<evidence type="ECO:0000313" key="2">
    <source>
        <dbReference type="EMBL" id="GAA1788893.1"/>
    </source>
</evidence>
<organism evidence="2 3">
    <name type="scientific">Luedemannella flava</name>
    <dbReference type="NCBI Taxonomy" id="349316"/>
    <lineage>
        <taxon>Bacteria</taxon>
        <taxon>Bacillati</taxon>
        <taxon>Actinomycetota</taxon>
        <taxon>Actinomycetes</taxon>
        <taxon>Micromonosporales</taxon>
        <taxon>Micromonosporaceae</taxon>
        <taxon>Luedemannella</taxon>
    </lineage>
</organism>
<evidence type="ECO:0000256" key="1">
    <source>
        <dbReference type="SAM" id="MobiDB-lite"/>
    </source>
</evidence>
<dbReference type="RefSeq" id="WP_344126467.1">
    <property type="nucleotide sequence ID" value="NZ_BAAALT010000016.1"/>
</dbReference>
<feature type="region of interest" description="Disordered" evidence="1">
    <location>
        <begin position="71"/>
        <end position="91"/>
    </location>
</feature>
<dbReference type="EMBL" id="BAAALT010000016">
    <property type="protein sequence ID" value="GAA1788893.1"/>
    <property type="molecule type" value="Genomic_DNA"/>
</dbReference>
<name>A0ABP4XRI8_9ACTN</name>
<dbReference type="Proteomes" id="UP001500218">
    <property type="component" value="Unassembled WGS sequence"/>
</dbReference>
<evidence type="ECO:0000313" key="3">
    <source>
        <dbReference type="Proteomes" id="UP001500218"/>
    </source>
</evidence>
<proteinExistence type="predicted"/>
<feature type="compositionally biased region" description="Acidic residues" evidence="1">
    <location>
        <begin position="79"/>
        <end position="91"/>
    </location>
</feature>
<reference evidence="3" key="1">
    <citation type="journal article" date="2019" name="Int. J. Syst. Evol. Microbiol.">
        <title>The Global Catalogue of Microorganisms (GCM) 10K type strain sequencing project: providing services to taxonomists for standard genome sequencing and annotation.</title>
        <authorList>
            <consortium name="The Broad Institute Genomics Platform"/>
            <consortium name="The Broad Institute Genome Sequencing Center for Infectious Disease"/>
            <person name="Wu L."/>
            <person name="Ma J."/>
        </authorList>
    </citation>
    <scope>NUCLEOTIDE SEQUENCE [LARGE SCALE GENOMIC DNA]</scope>
    <source>
        <strain evidence="3">JCM 13250</strain>
    </source>
</reference>
<gene>
    <name evidence="2" type="ORF">GCM10009682_08690</name>
</gene>
<evidence type="ECO:0008006" key="4">
    <source>
        <dbReference type="Google" id="ProtNLM"/>
    </source>
</evidence>
<comment type="caution">
    <text evidence="2">The sequence shown here is derived from an EMBL/GenBank/DDBJ whole genome shotgun (WGS) entry which is preliminary data.</text>
</comment>
<protein>
    <recommendedName>
        <fullName evidence="4">MarR family transcriptional regulator</fullName>
    </recommendedName>
</protein>
<sequence length="91" mass="9482">MCLDQELNGIGIHDDASMTCHQPLDALADVHLDDASGDRGQTGIGVPAAARELRLAGNPVSTLINQLTEAGHLCRETDPADPADPADEEAP</sequence>
<accession>A0ABP4XRI8</accession>
<keyword evidence="3" id="KW-1185">Reference proteome</keyword>